<dbReference type="InterPro" id="IPR027417">
    <property type="entry name" value="P-loop_NTPase"/>
</dbReference>
<evidence type="ECO:0000256" key="5">
    <source>
        <dbReference type="ARBA" id="ARBA00022989"/>
    </source>
</evidence>
<dbReference type="Pfam" id="PF00664">
    <property type="entry name" value="ABC_membrane"/>
    <property type="match status" value="1"/>
</dbReference>
<feature type="transmembrane region" description="Helical" evidence="7">
    <location>
        <begin position="245"/>
        <end position="270"/>
    </location>
</feature>
<keyword evidence="4 10" id="KW-0067">ATP-binding</keyword>
<dbReference type="SUPFAM" id="SSF52540">
    <property type="entry name" value="P-loop containing nucleoside triphosphate hydrolases"/>
    <property type="match status" value="1"/>
</dbReference>
<dbReference type="InterPro" id="IPR036640">
    <property type="entry name" value="ABC1_TM_sf"/>
</dbReference>
<dbReference type="Proteomes" id="UP001202180">
    <property type="component" value="Unassembled WGS sequence"/>
</dbReference>
<dbReference type="InterPro" id="IPR003439">
    <property type="entry name" value="ABC_transporter-like_ATP-bd"/>
</dbReference>
<feature type="transmembrane region" description="Helical" evidence="7">
    <location>
        <begin position="56"/>
        <end position="75"/>
    </location>
</feature>
<name>A0ABT0HMJ6_9BACT</name>
<evidence type="ECO:0000256" key="2">
    <source>
        <dbReference type="ARBA" id="ARBA00022692"/>
    </source>
</evidence>
<keyword evidence="5 7" id="KW-1133">Transmembrane helix</keyword>
<feature type="domain" description="ABC transporter" evidence="8">
    <location>
        <begin position="337"/>
        <end position="574"/>
    </location>
</feature>
<sequence length="586" mass="65139">MAILWKYLKPYRGLAVSALILAGIAQILALIDPIIFGKLIDEYAAKGSPKTESEKISGVLQLLGLAVGVAILSNLTKAFQEYLTRLVVQKFGTDIFNDGLKQTLRLSYQEFGDQSSGATLSILQKVRTDTEKFINSFVNVLFSSVVGIGFLVWYAVTKHWALVPLFLIGVLVLGSLTGLLSKQIKTTQRSINRETALLSGVITESLRNIELIKSLGLTFSEIRRLKAQTNRIFELEMFKVRRVRLLSFWQSTTLNILKQSVLFTLLWLIFRNVLSTGELISMQFISVSIFNPLQDLGTIILAYREAEAGLNSFDQLMQKPIERNPESPIEVGPINRLRFANVIFRHKNAQQNAIDGVSFEATLGDTIAFVGPSGSGKSTMVKLLVGLYRPVDGEIYYNNISTKDLRFNPMRRQIGFVTQDTHLFSGTIRENLLFVKPDASEAELLDALDKAACDHLLARSEKGLDTQIGEGGLKMSGGEKQRLSIARALVRHPRLLIFDEATSALDSLTEEEITDTVRSVSAMNEQITILIAHRLSTILHANTIFVLEKGKIVETGSHDALVAQKGLYYAMWRQQIGERKTGSVNA</sequence>
<dbReference type="Gene3D" id="3.40.50.300">
    <property type="entry name" value="P-loop containing nucleotide triphosphate hydrolases"/>
    <property type="match status" value="1"/>
</dbReference>
<accession>A0ABT0HMJ6</accession>
<feature type="domain" description="ABC transmembrane type-1" evidence="9">
    <location>
        <begin position="18"/>
        <end position="305"/>
    </location>
</feature>
<keyword evidence="6 7" id="KW-0472">Membrane</keyword>
<evidence type="ECO:0000259" key="8">
    <source>
        <dbReference type="PROSITE" id="PS50893"/>
    </source>
</evidence>
<evidence type="ECO:0000313" key="10">
    <source>
        <dbReference type="EMBL" id="MCK8493389.1"/>
    </source>
</evidence>
<dbReference type="PANTHER" id="PTHR24221:SF654">
    <property type="entry name" value="ATP-BINDING CASSETTE SUB-FAMILY B MEMBER 6"/>
    <property type="match status" value="1"/>
</dbReference>
<gene>
    <name evidence="10" type="ORF">M0L20_16090</name>
</gene>
<evidence type="ECO:0000256" key="4">
    <source>
        <dbReference type="ARBA" id="ARBA00022840"/>
    </source>
</evidence>
<comment type="subcellular location">
    <subcellularLocation>
        <location evidence="1">Cell membrane</location>
        <topology evidence="1">Multi-pass membrane protein</topology>
    </subcellularLocation>
</comment>
<dbReference type="Pfam" id="PF00005">
    <property type="entry name" value="ABC_tran"/>
    <property type="match status" value="1"/>
</dbReference>
<evidence type="ECO:0000256" key="6">
    <source>
        <dbReference type="ARBA" id="ARBA00023136"/>
    </source>
</evidence>
<dbReference type="SUPFAM" id="SSF90123">
    <property type="entry name" value="ABC transporter transmembrane region"/>
    <property type="match status" value="1"/>
</dbReference>
<evidence type="ECO:0000256" key="3">
    <source>
        <dbReference type="ARBA" id="ARBA00022741"/>
    </source>
</evidence>
<dbReference type="InterPro" id="IPR039421">
    <property type="entry name" value="Type_1_exporter"/>
</dbReference>
<dbReference type="InterPro" id="IPR011527">
    <property type="entry name" value="ABC1_TM_dom"/>
</dbReference>
<dbReference type="CDD" id="cd07346">
    <property type="entry name" value="ABC_6TM_exporters"/>
    <property type="match status" value="1"/>
</dbReference>
<dbReference type="SMART" id="SM00382">
    <property type="entry name" value="AAA"/>
    <property type="match status" value="1"/>
</dbReference>
<evidence type="ECO:0000256" key="7">
    <source>
        <dbReference type="SAM" id="Phobius"/>
    </source>
</evidence>
<keyword evidence="2 7" id="KW-0812">Transmembrane</keyword>
<feature type="transmembrane region" description="Helical" evidence="7">
    <location>
        <begin position="133"/>
        <end position="154"/>
    </location>
</feature>
<dbReference type="GO" id="GO:0005524">
    <property type="term" value="F:ATP binding"/>
    <property type="evidence" value="ECO:0007669"/>
    <property type="project" value="UniProtKB-KW"/>
</dbReference>
<keyword evidence="11" id="KW-1185">Reference proteome</keyword>
<keyword evidence="3" id="KW-0547">Nucleotide-binding</keyword>
<feature type="transmembrane region" description="Helical" evidence="7">
    <location>
        <begin position="12"/>
        <end position="36"/>
    </location>
</feature>
<comment type="caution">
    <text evidence="10">The sequence shown here is derived from an EMBL/GenBank/DDBJ whole genome shotgun (WGS) entry which is preliminary data.</text>
</comment>
<dbReference type="PROSITE" id="PS00211">
    <property type="entry name" value="ABC_TRANSPORTER_1"/>
    <property type="match status" value="1"/>
</dbReference>
<evidence type="ECO:0000313" key="11">
    <source>
        <dbReference type="Proteomes" id="UP001202180"/>
    </source>
</evidence>
<dbReference type="RefSeq" id="WP_248477947.1">
    <property type="nucleotide sequence ID" value="NZ_JALPRF010000002.1"/>
</dbReference>
<dbReference type="PROSITE" id="PS50929">
    <property type="entry name" value="ABC_TM1F"/>
    <property type="match status" value="1"/>
</dbReference>
<dbReference type="PROSITE" id="PS50893">
    <property type="entry name" value="ABC_TRANSPORTER_2"/>
    <property type="match status" value="1"/>
</dbReference>
<evidence type="ECO:0000256" key="1">
    <source>
        <dbReference type="ARBA" id="ARBA00004651"/>
    </source>
</evidence>
<dbReference type="PANTHER" id="PTHR24221">
    <property type="entry name" value="ATP-BINDING CASSETTE SUB-FAMILY B"/>
    <property type="match status" value="1"/>
</dbReference>
<dbReference type="InterPro" id="IPR017871">
    <property type="entry name" value="ABC_transporter-like_CS"/>
</dbReference>
<organism evidence="10 11">
    <name type="scientific">Spirosoma liriopis</name>
    <dbReference type="NCBI Taxonomy" id="2937440"/>
    <lineage>
        <taxon>Bacteria</taxon>
        <taxon>Pseudomonadati</taxon>
        <taxon>Bacteroidota</taxon>
        <taxon>Cytophagia</taxon>
        <taxon>Cytophagales</taxon>
        <taxon>Cytophagaceae</taxon>
        <taxon>Spirosoma</taxon>
    </lineage>
</organism>
<dbReference type="EMBL" id="JALPRF010000002">
    <property type="protein sequence ID" value="MCK8493389.1"/>
    <property type="molecule type" value="Genomic_DNA"/>
</dbReference>
<protein>
    <submittedName>
        <fullName evidence="10">ABC transporter ATP-binding protein/permease</fullName>
    </submittedName>
</protein>
<proteinExistence type="predicted"/>
<feature type="transmembrane region" description="Helical" evidence="7">
    <location>
        <begin position="160"/>
        <end position="180"/>
    </location>
</feature>
<dbReference type="InterPro" id="IPR003593">
    <property type="entry name" value="AAA+_ATPase"/>
</dbReference>
<dbReference type="Gene3D" id="1.20.1560.10">
    <property type="entry name" value="ABC transporter type 1, transmembrane domain"/>
    <property type="match status" value="1"/>
</dbReference>
<reference evidence="10 11" key="1">
    <citation type="submission" date="2022-04" db="EMBL/GenBank/DDBJ databases">
        <title>Spirosoma sp. strain RP8 genome sequencing and assembly.</title>
        <authorList>
            <person name="Jung Y."/>
        </authorList>
    </citation>
    <scope>NUCLEOTIDE SEQUENCE [LARGE SCALE GENOMIC DNA]</scope>
    <source>
        <strain evidence="10 11">RP8</strain>
    </source>
</reference>
<evidence type="ECO:0000259" key="9">
    <source>
        <dbReference type="PROSITE" id="PS50929"/>
    </source>
</evidence>